<protein>
    <submittedName>
        <fullName evidence="1">Uncharacterized protein</fullName>
    </submittedName>
</protein>
<dbReference type="AlphaFoldDB" id="A0A4S8MS72"/>
<evidence type="ECO:0000313" key="1">
    <source>
        <dbReference type="EMBL" id="THV05967.1"/>
    </source>
</evidence>
<keyword evidence="2" id="KW-1185">Reference proteome</keyword>
<organism evidence="1 2">
    <name type="scientific">Dendrothele bispora (strain CBS 962.96)</name>
    <dbReference type="NCBI Taxonomy" id="1314807"/>
    <lineage>
        <taxon>Eukaryota</taxon>
        <taxon>Fungi</taxon>
        <taxon>Dikarya</taxon>
        <taxon>Basidiomycota</taxon>
        <taxon>Agaricomycotina</taxon>
        <taxon>Agaricomycetes</taxon>
        <taxon>Agaricomycetidae</taxon>
        <taxon>Agaricales</taxon>
        <taxon>Agaricales incertae sedis</taxon>
        <taxon>Dendrothele</taxon>
    </lineage>
</organism>
<gene>
    <name evidence="1" type="ORF">K435DRAFT_711878</name>
</gene>
<dbReference type="OrthoDB" id="3349961at2759"/>
<proteinExistence type="predicted"/>
<accession>A0A4S8MS72</accession>
<sequence>MFKFRRKESAWEVVDTKAIEPIAMYPELEDEDMDLEAVSEHDTRGTYVFDVKHKTSHAALQKAVVFAQQQLLSEVAKKGYNILLIESWRLTIYRRGKSHRLEIEYCGRPAHAPSKDLVVKPPPYMELLRA</sequence>
<evidence type="ECO:0000313" key="2">
    <source>
        <dbReference type="Proteomes" id="UP000297245"/>
    </source>
</evidence>
<dbReference type="EMBL" id="ML179045">
    <property type="protein sequence ID" value="THV05967.1"/>
    <property type="molecule type" value="Genomic_DNA"/>
</dbReference>
<dbReference type="Proteomes" id="UP000297245">
    <property type="component" value="Unassembled WGS sequence"/>
</dbReference>
<name>A0A4S8MS72_DENBC</name>
<reference evidence="1 2" key="1">
    <citation type="journal article" date="2019" name="Nat. Ecol. Evol.">
        <title>Megaphylogeny resolves global patterns of mushroom evolution.</title>
        <authorList>
            <person name="Varga T."/>
            <person name="Krizsan K."/>
            <person name="Foldi C."/>
            <person name="Dima B."/>
            <person name="Sanchez-Garcia M."/>
            <person name="Sanchez-Ramirez S."/>
            <person name="Szollosi G.J."/>
            <person name="Szarkandi J.G."/>
            <person name="Papp V."/>
            <person name="Albert L."/>
            <person name="Andreopoulos W."/>
            <person name="Angelini C."/>
            <person name="Antonin V."/>
            <person name="Barry K.W."/>
            <person name="Bougher N.L."/>
            <person name="Buchanan P."/>
            <person name="Buyck B."/>
            <person name="Bense V."/>
            <person name="Catcheside P."/>
            <person name="Chovatia M."/>
            <person name="Cooper J."/>
            <person name="Damon W."/>
            <person name="Desjardin D."/>
            <person name="Finy P."/>
            <person name="Geml J."/>
            <person name="Haridas S."/>
            <person name="Hughes K."/>
            <person name="Justo A."/>
            <person name="Karasinski D."/>
            <person name="Kautmanova I."/>
            <person name="Kiss B."/>
            <person name="Kocsube S."/>
            <person name="Kotiranta H."/>
            <person name="LaButti K.M."/>
            <person name="Lechner B.E."/>
            <person name="Liimatainen K."/>
            <person name="Lipzen A."/>
            <person name="Lukacs Z."/>
            <person name="Mihaltcheva S."/>
            <person name="Morgado L.N."/>
            <person name="Niskanen T."/>
            <person name="Noordeloos M.E."/>
            <person name="Ohm R.A."/>
            <person name="Ortiz-Santana B."/>
            <person name="Ovrebo C."/>
            <person name="Racz N."/>
            <person name="Riley R."/>
            <person name="Savchenko A."/>
            <person name="Shiryaev A."/>
            <person name="Soop K."/>
            <person name="Spirin V."/>
            <person name="Szebenyi C."/>
            <person name="Tomsovsky M."/>
            <person name="Tulloss R.E."/>
            <person name="Uehling J."/>
            <person name="Grigoriev I.V."/>
            <person name="Vagvolgyi C."/>
            <person name="Papp T."/>
            <person name="Martin F.M."/>
            <person name="Miettinen O."/>
            <person name="Hibbett D.S."/>
            <person name="Nagy L.G."/>
        </authorList>
    </citation>
    <scope>NUCLEOTIDE SEQUENCE [LARGE SCALE GENOMIC DNA]</scope>
    <source>
        <strain evidence="1 2">CBS 962.96</strain>
    </source>
</reference>